<organism evidence="2 3">
    <name type="scientific">Aspergillus campestris (strain IBT 28561)</name>
    <dbReference type="NCBI Taxonomy" id="1392248"/>
    <lineage>
        <taxon>Eukaryota</taxon>
        <taxon>Fungi</taxon>
        <taxon>Dikarya</taxon>
        <taxon>Ascomycota</taxon>
        <taxon>Pezizomycotina</taxon>
        <taxon>Eurotiomycetes</taxon>
        <taxon>Eurotiomycetidae</taxon>
        <taxon>Eurotiales</taxon>
        <taxon>Aspergillaceae</taxon>
        <taxon>Aspergillus</taxon>
        <taxon>Aspergillus subgen. Circumdati</taxon>
    </lineage>
</organism>
<keyword evidence="1" id="KW-0472">Membrane</keyword>
<dbReference type="GeneID" id="36544002"/>
<evidence type="ECO:0000313" key="2">
    <source>
        <dbReference type="EMBL" id="PKY08944.1"/>
    </source>
</evidence>
<dbReference type="RefSeq" id="XP_024697538.1">
    <property type="nucleotide sequence ID" value="XM_024836478.1"/>
</dbReference>
<keyword evidence="1" id="KW-0812">Transmembrane</keyword>
<keyword evidence="3" id="KW-1185">Reference proteome</keyword>
<keyword evidence="1" id="KW-1133">Transmembrane helix</keyword>
<dbReference type="Proteomes" id="UP000234254">
    <property type="component" value="Unassembled WGS sequence"/>
</dbReference>
<gene>
    <name evidence="2" type="ORF">P168DRAFT_287014</name>
</gene>
<proteinExistence type="predicted"/>
<comment type="caution">
    <text evidence="2">The sequence shown here is derived from an EMBL/GenBank/DDBJ whole genome shotgun (WGS) entry which is preliminary data.</text>
</comment>
<protein>
    <submittedName>
        <fullName evidence="2">Uncharacterized protein</fullName>
    </submittedName>
</protein>
<accession>A0A2I1DGE7</accession>
<name>A0A2I1DGE7_ASPC2</name>
<dbReference type="EMBL" id="MSFM01000001">
    <property type="protein sequence ID" value="PKY08944.1"/>
    <property type="molecule type" value="Genomic_DNA"/>
</dbReference>
<evidence type="ECO:0000256" key="1">
    <source>
        <dbReference type="SAM" id="Phobius"/>
    </source>
</evidence>
<evidence type="ECO:0000313" key="3">
    <source>
        <dbReference type="Proteomes" id="UP000234254"/>
    </source>
</evidence>
<dbReference type="AlphaFoldDB" id="A0A2I1DGE7"/>
<reference evidence="2" key="1">
    <citation type="submission" date="2016-12" db="EMBL/GenBank/DDBJ databases">
        <title>The genomes of Aspergillus section Nigri reveals drivers in fungal speciation.</title>
        <authorList>
            <consortium name="DOE Joint Genome Institute"/>
            <person name="Vesth T.C."/>
            <person name="Nybo J."/>
            <person name="Theobald S."/>
            <person name="Brandl J."/>
            <person name="Frisvad J.C."/>
            <person name="Nielsen K.F."/>
            <person name="Lyhne E.K."/>
            <person name="Kogle M.E."/>
            <person name="Kuo A."/>
            <person name="Riley R."/>
            <person name="Clum A."/>
            <person name="Nolan M."/>
            <person name="Lipzen A."/>
            <person name="Salamov A."/>
            <person name="Henrissat B."/>
            <person name="Wiebenga A."/>
            <person name="De vries R.P."/>
            <person name="Grigoriev I.V."/>
            <person name="Mortensen U.H."/>
            <person name="Andersen M.R."/>
            <person name="Baker S.E."/>
        </authorList>
    </citation>
    <scope>NUCLEOTIDE SEQUENCE</scope>
    <source>
        <strain evidence="2">IBT 28561</strain>
    </source>
</reference>
<sequence>MFQISDNLETTSVWFSAWMFPILFMAVSLLLLSYTTCYYMLLWTTTVRLGITTYPSQQTTDDLGPTNHPGI</sequence>
<dbReference type="VEuPathDB" id="FungiDB:P168DRAFT_287014"/>
<feature type="transmembrane region" description="Helical" evidence="1">
    <location>
        <begin position="20"/>
        <end position="41"/>
    </location>
</feature>